<evidence type="ECO:0000313" key="1">
    <source>
        <dbReference type="EMBL" id="KAK1648173.1"/>
    </source>
</evidence>
<reference evidence="1" key="1">
    <citation type="submission" date="2023-07" db="EMBL/GenBank/DDBJ databases">
        <title>A chromosome-level genome assembly of Lolium multiflorum.</title>
        <authorList>
            <person name="Chen Y."/>
            <person name="Copetti D."/>
            <person name="Kolliker R."/>
            <person name="Studer B."/>
        </authorList>
    </citation>
    <scope>NUCLEOTIDE SEQUENCE</scope>
    <source>
        <strain evidence="1">02402/16</strain>
        <tissue evidence="1">Leaf</tissue>
    </source>
</reference>
<comment type="caution">
    <text evidence="1">The sequence shown here is derived from an EMBL/GenBank/DDBJ whole genome shotgun (WGS) entry which is preliminary data.</text>
</comment>
<gene>
    <name evidence="1" type="ORF">QYE76_065978</name>
</gene>
<dbReference type="EMBL" id="JAUUTY010000004">
    <property type="protein sequence ID" value="KAK1648173.1"/>
    <property type="molecule type" value="Genomic_DNA"/>
</dbReference>
<dbReference type="AlphaFoldDB" id="A0AAD8SAP2"/>
<dbReference type="InterPro" id="IPR012871">
    <property type="entry name" value="DUF1668_ORYSA"/>
</dbReference>
<protein>
    <submittedName>
        <fullName evidence="1">Uncharacterized protein</fullName>
    </submittedName>
</protein>
<dbReference type="PANTHER" id="PTHR33085:SF126">
    <property type="entry name" value="EXPRESSED PROTEIN"/>
    <property type="match status" value="1"/>
</dbReference>
<dbReference type="Proteomes" id="UP001231189">
    <property type="component" value="Unassembled WGS sequence"/>
</dbReference>
<evidence type="ECO:0000313" key="2">
    <source>
        <dbReference type="Proteomes" id="UP001231189"/>
    </source>
</evidence>
<dbReference type="Pfam" id="PF07893">
    <property type="entry name" value="DUF1668"/>
    <property type="match status" value="1"/>
</dbReference>
<accession>A0AAD8SAP2</accession>
<sequence length="344" mass="38406">MNRRFLYMVATNSRSCSYTLHRIKPSQLFYPKGAPDCEAAVVEECCLPTPTASFYPPQSRDGRGRMEFMLFGSNRNKIVGTDQTGRSLLYDDGLRAIRTLPSLSAPKCRSVPLAIGDSLYVLEAIPMVNYEKQHQSFEALKQPSELDVDDLFWHSLPPPPYVHAPDYGKDRSGLITACTLVSSSVIWISTESLGTYCFDGASSKWSKIGDWSLPFKGPAEYVPNYKLWFGVLAGEDGLLCTSDLTQQRPVVSNVFRGFAAPDGTKEIKSHLLHLGGGQFCVAKLFKTIRQEMCDMSCCLYDTTTGMVVMFTGLEVQRCGTELQVVKHKSFRYTMDGMDVPQLLY</sequence>
<keyword evidence="2" id="KW-1185">Reference proteome</keyword>
<organism evidence="1 2">
    <name type="scientific">Lolium multiflorum</name>
    <name type="common">Italian ryegrass</name>
    <name type="synonym">Lolium perenne subsp. multiflorum</name>
    <dbReference type="NCBI Taxonomy" id="4521"/>
    <lineage>
        <taxon>Eukaryota</taxon>
        <taxon>Viridiplantae</taxon>
        <taxon>Streptophyta</taxon>
        <taxon>Embryophyta</taxon>
        <taxon>Tracheophyta</taxon>
        <taxon>Spermatophyta</taxon>
        <taxon>Magnoliopsida</taxon>
        <taxon>Liliopsida</taxon>
        <taxon>Poales</taxon>
        <taxon>Poaceae</taxon>
        <taxon>BOP clade</taxon>
        <taxon>Pooideae</taxon>
        <taxon>Poodae</taxon>
        <taxon>Poeae</taxon>
        <taxon>Poeae Chloroplast Group 2 (Poeae type)</taxon>
        <taxon>Loliodinae</taxon>
        <taxon>Loliinae</taxon>
        <taxon>Lolium</taxon>
    </lineage>
</organism>
<dbReference type="PANTHER" id="PTHR33085">
    <property type="entry name" value="OS12G0113100 PROTEIN-RELATED"/>
    <property type="match status" value="1"/>
</dbReference>
<name>A0AAD8SAP2_LOLMU</name>
<proteinExistence type="predicted"/>